<dbReference type="GO" id="GO:0016887">
    <property type="term" value="F:ATP hydrolysis activity"/>
    <property type="evidence" value="ECO:0007669"/>
    <property type="project" value="InterPro"/>
</dbReference>
<name>A0AB35M2Z7_9GAMM</name>
<dbReference type="SUPFAM" id="SSF52540">
    <property type="entry name" value="P-loop containing nucleoside triphosphate hydrolases"/>
    <property type="match status" value="1"/>
</dbReference>
<sequence length="486" mass="55611">MTVSVNISRPLVDSFVHRKIKLSKTKGSGEAKFHIGSAENSGDFDSFFNNYSDENTYYFKKNNLIEFLLKEKFEFYGQFINQYKEVSPEYWASVYEEVLALPEEITFKLMPFNDGKRYYIRSESGDIFNDLVRRISLPLISILTIQKEAVDKFLFTLDVDFTNPSKPVEEDTLIAGKGYNKIIYGAPGAGKSASVSEIVGENYIRTVFHPETQYSDFIGCLKPHKDNSSGSITYSFRKGPFIQILEKALLDPNTHHFLVIEELNRANTAAVFGEIFQLLDRDDEGKSEYPILIQDEDLYDALAVTLGSSHEFIVKRQLMIPGNLSIIATMNSSDQAVFPLDTAFKRRWIFEYLPIDFTNCATGEVPIHHVTLPNVEWKTLAQTINTILVQLKVVEDKLIGPWFIKDSDLAEGQAEQTFIGKICSYLWDDALKYKNKDEIFRSDIHGYGELYQRYSDKKPIFSDKFMAMLQTTQDVDTDISDKTETE</sequence>
<dbReference type="Pfam" id="PF07728">
    <property type="entry name" value="AAA_5"/>
    <property type="match status" value="1"/>
</dbReference>
<protein>
    <submittedName>
        <fullName evidence="2">AAA family ATPase</fullName>
    </submittedName>
</protein>
<gene>
    <name evidence="2" type="ORF">HX110_12875</name>
</gene>
<dbReference type="PANTHER" id="PTHR37291:SF1">
    <property type="entry name" value="TYPE IV METHYL-DIRECTED RESTRICTION ENZYME ECOKMCRB SUBUNIT"/>
    <property type="match status" value="1"/>
</dbReference>
<reference evidence="2" key="2">
    <citation type="journal article" date="2022" name="Sci. Total Environ.">
        <title>Prevalence, transmission, and molecular epidemiology of tet(X)-positive bacteria among humans, animals, and environmental niches in China: An epidemiological, and genomic-based study.</title>
        <authorList>
            <person name="Dong N."/>
            <person name="Zeng Y."/>
            <person name="Cai C."/>
            <person name="Sun C."/>
            <person name="Lu J."/>
            <person name="Liu C."/>
            <person name="Zhou H."/>
            <person name="Sun Q."/>
            <person name="Shu L."/>
            <person name="Wang H."/>
            <person name="Wang Y."/>
            <person name="Wang S."/>
            <person name="Wu C."/>
            <person name="Chan E.W."/>
            <person name="Chen G."/>
            <person name="Shen Z."/>
            <person name="Chen S."/>
            <person name="Zhang R."/>
        </authorList>
    </citation>
    <scope>NUCLEOTIDE SEQUENCE</scope>
    <source>
        <strain evidence="2">DF49-4</strain>
    </source>
</reference>
<evidence type="ECO:0000313" key="2">
    <source>
        <dbReference type="EMBL" id="MDM1719995.1"/>
    </source>
</evidence>
<dbReference type="Proteomes" id="UP001174419">
    <property type="component" value="Unassembled WGS sequence"/>
</dbReference>
<dbReference type="Gene3D" id="3.40.50.300">
    <property type="entry name" value="P-loop containing nucleotide triphosphate hydrolases"/>
    <property type="match status" value="1"/>
</dbReference>
<evidence type="ECO:0000259" key="1">
    <source>
        <dbReference type="Pfam" id="PF07728"/>
    </source>
</evidence>
<dbReference type="InterPro" id="IPR027417">
    <property type="entry name" value="P-loop_NTPase"/>
</dbReference>
<evidence type="ECO:0000313" key="3">
    <source>
        <dbReference type="Proteomes" id="UP001174419"/>
    </source>
</evidence>
<dbReference type="EMBL" id="JACANG010000037">
    <property type="protein sequence ID" value="MDM1719995.1"/>
    <property type="molecule type" value="Genomic_DNA"/>
</dbReference>
<dbReference type="InterPro" id="IPR052934">
    <property type="entry name" value="Methyl-DNA_Rec/Restrict_Enz"/>
</dbReference>
<organism evidence="2 3">
    <name type="scientific">Acinetobacter towneri</name>
    <dbReference type="NCBI Taxonomy" id="202956"/>
    <lineage>
        <taxon>Bacteria</taxon>
        <taxon>Pseudomonadati</taxon>
        <taxon>Pseudomonadota</taxon>
        <taxon>Gammaproteobacteria</taxon>
        <taxon>Moraxellales</taxon>
        <taxon>Moraxellaceae</taxon>
        <taxon>Acinetobacter</taxon>
    </lineage>
</organism>
<dbReference type="AlphaFoldDB" id="A0AB35M2Z7"/>
<reference evidence="2" key="1">
    <citation type="submission" date="2020-06" db="EMBL/GenBank/DDBJ databases">
        <authorList>
            <person name="Dong N."/>
        </authorList>
    </citation>
    <scope>NUCLEOTIDE SEQUENCE</scope>
    <source>
        <strain evidence="2">DF49-4</strain>
    </source>
</reference>
<comment type="caution">
    <text evidence="2">The sequence shown here is derived from an EMBL/GenBank/DDBJ whole genome shotgun (WGS) entry which is preliminary data.</text>
</comment>
<dbReference type="GO" id="GO:0005524">
    <property type="term" value="F:ATP binding"/>
    <property type="evidence" value="ECO:0007669"/>
    <property type="project" value="InterPro"/>
</dbReference>
<proteinExistence type="predicted"/>
<accession>A0AB35M2Z7</accession>
<feature type="domain" description="ATPase dynein-related AAA" evidence="1">
    <location>
        <begin position="182"/>
        <end position="347"/>
    </location>
</feature>
<dbReference type="InterPro" id="IPR011704">
    <property type="entry name" value="ATPase_dyneun-rel_AAA"/>
</dbReference>
<dbReference type="PANTHER" id="PTHR37291">
    <property type="entry name" value="5-METHYLCYTOSINE-SPECIFIC RESTRICTION ENZYME B"/>
    <property type="match status" value="1"/>
</dbReference>
<dbReference type="RefSeq" id="WP_286381467.1">
    <property type="nucleotide sequence ID" value="NZ_JACANG010000037.1"/>
</dbReference>